<name>A0A6J1KPX6_CUCMA</name>
<feature type="repeat" description="PPR" evidence="3">
    <location>
        <begin position="258"/>
        <end position="292"/>
    </location>
</feature>
<dbReference type="Pfam" id="PF13812">
    <property type="entry name" value="PPR_3"/>
    <property type="match status" value="1"/>
</dbReference>
<feature type="repeat" description="PPR" evidence="3">
    <location>
        <begin position="293"/>
        <end position="327"/>
    </location>
</feature>
<feature type="repeat" description="PPR" evidence="3">
    <location>
        <begin position="538"/>
        <end position="572"/>
    </location>
</feature>
<feature type="repeat" description="PPR" evidence="3">
    <location>
        <begin position="223"/>
        <end position="257"/>
    </location>
</feature>
<dbReference type="NCBIfam" id="TIGR00756">
    <property type="entry name" value="PPR"/>
    <property type="match status" value="9"/>
</dbReference>
<dbReference type="Pfam" id="PF13041">
    <property type="entry name" value="PPR_2"/>
    <property type="match status" value="5"/>
</dbReference>
<sequence length="671" mass="76707">MRFASIPAINYPHRLTRKLRFSVNYSTSCALSSVNIIQDSNTHNWKYLDLQSRMQNYAASGDLPEALETLNFMKNVAGKPSIYDYNALFHRYLSSGNVSLEQLVQVYIGMKNFGPSPNRTTFNILLNGFLSLGYLRDAYFFAEEMTKSGMNPSFTSLSKLLKSSMKSGNLVDSIWIFKFMLRLDHLPTEPTVAMFICMLCKARMLEEAYRFCAKLISKNLNFQAYVFNPVLWALCKCGKSSLALQLFYMMKKNGIAHNVCSYTALLYGFGRECLWVDLYSFLDQMRSDGCKPNVVTYTVIIKFLCDDGRIVEAFEILKSMEIEGCDPDLVTYNIIIRALCLYDRACDVLELLQLIHRRGFSPDPYTYAALAGGIMKVGKTKIAYELLRKVFTRNCTVDVVVYNIYFHCLCRNNRSREAFSLLKSMTKGGIVPTTVSYNTVLRGFCRDNEIQHALKLLECFEWPESGPDVVSFNTVLSAACKLGDLVLIQRVLQYMECKGVEPDVRSLTCLVRYLSTVGRYSECWRLLEYMICNGPVPSSVTFNIFLDKLCRNGFTSKAYQIFERIQKAGLSLDRKTYNILLRSFLRKRDINLVECLIQDMYKQRLDPDLFIYGSKISGLCQEGNISTALFTRDRTLGNGLTPSMEMCNRSLKTVMHKNKHRDMTCHGMVTT</sequence>
<dbReference type="GO" id="GO:0003729">
    <property type="term" value="F:mRNA binding"/>
    <property type="evidence" value="ECO:0007669"/>
    <property type="project" value="TreeGrafter"/>
</dbReference>
<proteinExistence type="inferred from homology"/>
<accession>A0A6J1KPX6</accession>
<dbReference type="PANTHER" id="PTHR47938">
    <property type="entry name" value="RESPIRATORY COMPLEX I CHAPERONE (CIA84), PUTATIVE (AFU_ORTHOLOGUE AFUA_2G06020)-RELATED"/>
    <property type="match status" value="1"/>
</dbReference>
<dbReference type="KEGG" id="cmax:111496160"/>
<comment type="similarity">
    <text evidence="1">Belongs to the PPR family. P subfamily.</text>
</comment>
<feature type="repeat" description="PPR" evidence="3">
    <location>
        <begin position="503"/>
        <end position="537"/>
    </location>
</feature>
<feature type="repeat" description="PPR" evidence="3">
    <location>
        <begin position="398"/>
        <end position="432"/>
    </location>
</feature>
<keyword evidence="2" id="KW-0677">Repeat</keyword>
<feature type="repeat" description="PPR" evidence="3">
    <location>
        <begin position="468"/>
        <end position="502"/>
    </location>
</feature>
<feature type="repeat" description="PPR" evidence="3">
    <location>
        <begin position="573"/>
        <end position="607"/>
    </location>
</feature>
<dbReference type="PROSITE" id="PS51375">
    <property type="entry name" value="PPR"/>
    <property type="match status" value="10"/>
</dbReference>
<dbReference type="Gene3D" id="1.25.40.10">
    <property type="entry name" value="Tetratricopeptide repeat domain"/>
    <property type="match status" value="5"/>
</dbReference>
<organism evidence="4 5">
    <name type="scientific">Cucurbita maxima</name>
    <name type="common">Pumpkin</name>
    <name type="synonym">Winter squash</name>
    <dbReference type="NCBI Taxonomy" id="3661"/>
    <lineage>
        <taxon>Eukaryota</taxon>
        <taxon>Viridiplantae</taxon>
        <taxon>Streptophyta</taxon>
        <taxon>Embryophyta</taxon>
        <taxon>Tracheophyta</taxon>
        <taxon>Spermatophyta</taxon>
        <taxon>Magnoliopsida</taxon>
        <taxon>eudicotyledons</taxon>
        <taxon>Gunneridae</taxon>
        <taxon>Pentapetalae</taxon>
        <taxon>rosids</taxon>
        <taxon>fabids</taxon>
        <taxon>Cucurbitales</taxon>
        <taxon>Cucurbitaceae</taxon>
        <taxon>Cucurbiteae</taxon>
        <taxon>Cucurbita</taxon>
    </lineage>
</organism>
<dbReference type="GeneID" id="111496160"/>
<feature type="repeat" description="PPR" evidence="3">
    <location>
        <begin position="118"/>
        <end position="152"/>
    </location>
</feature>
<evidence type="ECO:0000256" key="1">
    <source>
        <dbReference type="ARBA" id="ARBA00007626"/>
    </source>
</evidence>
<dbReference type="Proteomes" id="UP000504608">
    <property type="component" value="Unplaced"/>
</dbReference>
<keyword evidence="4" id="KW-1185">Reference proteome</keyword>
<dbReference type="RefSeq" id="XP_023002254.1">
    <property type="nucleotide sequence ID" value="XM_023146486.1"/>
</dbReference>
<dbReference type="AlphaFoldDB" id="A0A6J1KPX6"/>
<evidence type="ECO:0000256" key="3">
    <source>
        <dbReference type="PROSITE-ProRule" id="PRU00708"/>
    </source>
</evidence>
<feature type="repeat" description="PPR" evidence="3">
    <location>
        <begin position="328"/>
        <end position="362"/>
    </location>
</feature>
<dbReference type="PANTHER" id="PTHR47938:SF7">
    <property type="entry name" value="PENTACOTRIPEPTIDE-REPEAT REGION OF PRORP DOMAIN-CONTAINING PROTEIN"/>
    <property type="match status" value="1"/>
</dbReference>
<protein>
    <submittedName>
        <fullName evidence="5">Pentatricopeptide repeat-containing protein At3g53700, chloroplastic-like isoform X1</fullName>
    </submittedName>
</protein>
<reference evidence="5" key="1">
    <citation type="submission" date="2025-08" db="UniProtKB">
        <authorList>
            <consortium name="RefSeq"/>
        </authorList>
    </citation>
    <scope>IDENTIFICATION</scope>
    <source>
        <tissue evidence="5">Young leaves</tissue>
    </source>
</reference>
<dbReference type="InterPro" id="IPR002885">
    <property type="entry name" value="PPR_rpt"/>
</dbReference>
<evidence type="ECO:0000313" key="4">
    <source>
        <dbReference type="Proteomes" id="UP000504608"/>
    </source>
</evidence>
<gene>
    <name evidence="5" type="primary">LOC111496160</name>
</gene>
<dbReference type="InterPro" id="IPR011990">
    <property type="entry name" value="TPR-like_helical_dom_sf"/>
</dbReference>
<evidence type="ECO:0000313" key="5">
    <source>
        <dbReference type="RefSeq" id="XP_023002254.1"/>
    </source>
</evidence>
<dbReference type="OrthoDB" id="185373at2759"/>
<evidence type="ECO:0000256" key="2">
    <source>
        <dbReference type="ARBA" id="ARBA00022737"/>
    </source>
</evidence>